<gene>
    <name evidence="1" type="ORF">SAMN05421768_102166</name>
    <name evidence="2" type="ORF">SAMN05421768_108165</name>
</gene>
<accession>A0A1N7I1R8</accession>
<reference evidence="1 3" key="1">
    <citation type="submission" date="2017-01" db="EMBL/GenBank/DDBJ databases">
        <authorList>
            <person name="Mah S.A."/>
            <person name="Swanson W.J."/>
            <person name="Moy G.W."/>
            <person name="Vacquier V.D."/>
        </authorList>
    </citation>
    <scope>NUCLEOTIDE SEQUENCE [LARGE SCALE GENOMIC DNA]</scope>
    <source>
        <strain evidence="1 3">DSM 16927</strain>
    </source>
</reference>
<dbReference type="AlphaFoldDB" id="A0A1N7I1R8"/>
<dbReference type="EMBL" id="FTNZ01000008">
    <property type="protein sequence ID" value="SIS47486.1"/>
    <property type="molecule type" value="Genomic_DNA"/>
</dbReference>
<dbReference type="EMBL" id="FTNZ01000002">
    <property type="protein sequence ID" value="SIS30999.1"/>
    <property type="molecule type" value="Genomic_DNA"/>
</dbReference>
<dbReference type="RefSeq" id="WP_162926079.1">
    <property type="nucleotide sequence ID" value="NZ_CP033926.1"/>
</dbReference>
<evidence type="ECO:0000313" key="1">
    <source>
        <dbReference type="EMBL" id="SIS30999.1"/>
    </source>
</evidence>
<protein>
    <submittedName>
        <fullName evidence="1">Uncharacterized protein</fullName>
    </submittedName>
</protein>
<evidence type="ECO:0000313" key="2">
    <source>
        <dbReference type="EMBL" id="SIS47486.1"/>
    </source>
</evidence>
<sequence>MKKLTLDDFKKRAESMDGKKVLSTIKGGLAGPDDCHGCPTLEDKIRAVINDELKGQN</sequence>
<name>A0A1N7I1R8_9FLAO</name>
<organism evidence="1 3">
    <name type="scientific">Chryseobacterium joostei</name>
    <dbReference type="NCBI Taxonomy" id="112234"/>
    <lineage>
        <taxon>Bacteria</taxon>
        <taxon>Pseudomonadati</taxon>
        <taxon>Bacteroidota</taxon>
        <taxon>Flavobacteriia</taxon>
        <taxon>Flavobacteriales</taxon>
        <taxon>Weeksellaceae</taxon>
        <taxon>Chryseobacterium group</taxon>
        <taxon>Chryseobacterium</taxon>
    </lineage>
</organism>
<dbReference type="Proteomes" id="UP000186106">
    <property type="component" value="Unassembled WGS sequence"/>
</dbReference>
<proteinExistence type="predicted"/>
<dbReference type="STRING" id="112234.SAMN05421768_102166"/>
<evidence type="ECO:0000313" key="3">
    <source>
        <dbReference type="Proteomes" id="UP000186106"/>
    </source>
</evidence>